<feature type="region of interest" description="Disordered" evidence="1">
    <location>
        <begin position="1"/>
        <end position="25"/>
    </location>
</feature>
<dbReference type="InParanoid" id="A0A6P6XM59"/>
<evidence type="ECO:0000256" key="1">
    <source>
        <dbReference type="SAM" id="MobiDB-lite"/>
    </source>
</evidence>
<feature type="region of interest" description="Disordered" evidence="1">
    <location>
        <begin position="502"/>
        <end position="544"/>
    </location>
</feature>
<accession>A0A6P6XM59</accession>
<dbReference type="OMA" id="KFSETMQ"/>
<evidence type="ECO:0000313" key="3">
    <source>
        <dbReference type="RefSeq" id="XP_027194575.1"/>
    </source>
</evidence>
<dbReference type="RefSeq" id="XP_027194575.1">
    <property type="nucleotide sequence ID" value="XM_027338774.1"/>
</dbReference>
<feature type="region of interest" description="Disordered" evidence="1">
    <location>
        <begin position="222"/>
        <end position="257"/>
    </location>
</feature>
<dbReference type="Proteomes" id="UP000515146">
    <property type="component" value="Unplaced"/>
</dbReference>
<reference evidence="3" key="1">
    <citation type="submission" date="2025-08" db="UniProtKB">
        <authorList>
            <consortium name="RefSeq"/>
        </authorList>
    </citation>
    <scope>IDENTIFICATION</scope>
    <source>
        <strain evidence="3">Airmid</strain>
    </source>
</reference>
<dbReference type="KEGG" id="dpte:113789258"/>
<feature type="compositionally biased region" description="Low complexity" evidence="1">
    <location>
        <begin position="1310"/>
        <end position="1319"/>
    </location>
</feature>
<feature type="compositionally biased region" description="Low complexity" evidence="1">
    <location>
        <begin position="707"/>
        <end position="724"/>
    </location>
</feature>
<feature type="compositionally biased region" description="Polar residues" evidence="1">
    <location>
        <begin position="925"/>
        <end position="935"/>
    </location>
</feature>
<evidence type="ECO:0000313" key="2">
    <source>
        <dbReference type="Proteomes" id="UP000515146"/>
    </source>
</evidence>
<feature type="compositionally biased region" description="Polar residues" evidence="1">
    <location>
        <begin position="1072"/>
        <end position="1085"/>
    </location>
</feature>
<feature type="compositionally biased region" description="Low complexity" evidence="1">
    <location>
        <begin position="516"/>
        <end position="544"/>
    </location>
</feature>
<feature type="region of interest" description="Disordered" evidence="1">
    <location>
        <begin position="884"/>
        <end position="936"/>
    </location>
</feature>
<feature type="region of interest" description="Disordered" evidence="1">
    <location>
        <begin position="66"/>
        <end position="120"/>
    </location>
</feature>
<sequence>MTDHPCQSNNLTSSSSSTLTTTTTTNQCENNETNGQQQHCCQTTNNNNCNDNEINSKHHHTIKMSCSQKNNNNENSDDQSDHSITTSTTTTTSSSSTSSSTKNTTLSTSGIDVKSDPSDDKKSLKSLLKKKIDPTQDFIKSHNKRVKFSETMQVFCYEMPDQMPQIIALKPDANLMEFQSFMYDPPAEYQDLLTFEPPPDYRDFIANSLNVFRNEVTFDFIDDDDDSENDSKENIRNPEISSRNKFNHHHHQFDQNQNSKWQSMILNNNLDSLEEEQIIGVLKEDDILQAIGSQVTLPDSNNGLRPTLNDNGDENEFDTVNNYEENLSSADFPVHHLNSYFLDSSGNINEEDDEVCCIDSSPNGSLQDLASDSSITSQDTIILINQNKTFQLETVKQIPPNDNSNENNENIYENLQPCHREINVITQMVNCGASPTNSTATTNNNNSSFSSSDSQDSAKEQNNNNNNNNNEALYENTGELLSNKNTNDNLLVTNQVKNFENRLSTSSSEDSKNSDNEFSNCTTNNNNNVTNNNNNQTGINGTTTENRQQNFKQNILFYEKIMEQQQQQQNLSNYNNNNNKNKTFNPNEIANSVTVNMQVNAPQSMTAGNNKFIGLTNGGGGGGVPILHQQQHAVISSNNNLMPLPCYTILETNRTSSSSSLSSASSSTSSSLVPPTVSCPAVQQNSQTLPLLISTSANIQQIKSQISPNSNSPVSSSSSSSTNNLMNHEQFGTVPKNSNSPTNLSSTNVQQIHISIPDNNKNSNSTIFSPNEPNSNMNAAYLNISGHHVNHGNNVSPRMATSQQHICIVNNPGTTTLRPGQVIYRYPYALIQPGINGVSTIRPVQYIVQAAPTASNNTNGGTNNSASIIYNQKLLVSNQLGSYTISPLHPPPPSNVSGSSPSGSSSTTSSSSSSASSMATNSSSLPNNNANQTINVMPKPTTATTIIQQAQIVVPNSSIDNSQTNTVPVRRIIVPQGTTLLAPRIMQLHHPQHKQHPIPPYHCYVQQKHPTVMAYAAPPNVQIRQTIRTQQFVSGDNIQQNHHTQFPDPSEIRRRDGLYAYPQVLIRKEDTNSNNQCKTNENSDQSGEEKDELEAFVQQEHQRTERIKKRYSFTEDEDPTFGFARRPSVRGIRPKFGQSNEIIQQMNVKKQSALNMTSNNVTIRQVTNHPIYVEKTGTIASCSTLPKNLQQHPQFMQINQSNNQSQHPHMISIVKKIDDMHVTPNNNNNKNNILNSQQPNIAQVQIKSQTLPRQMSQTQKIAIHTGGGTPDGTQHEIVRIIDASMLNGPAAVAFSRDQLKLHLQKTMERQQQQQQQQQQSNSLHQAKLIAQHVQIASNHQQQQPRAQSTQQQQQQNHDEPKRVPLQQQQQHKQAAFSPNHPISNNNNITNNQNTINNSNESQMLLSTKKQHQDSSSANNKIINLVNSSENKSNTDVVYYSLNV</sequence>
<feature type="region of interest" description="Disordered" evidence="1">
    <location>
        <begin position="1304"/>
        <end position="1396"/>
    </location>
</feature>
<name>A0A6P6XM59_DERPT</name>
<proteinExistence type="predicted"/>
<feature type="region of interest" description="Disordered" evidence="1">
    <location>
        <begin position="1069"/>
        <end position="1093"/>
    </location>
</feature>
<gene>
    <name evidence="3" type="primary">LOC113789258</name>
</gene>
<dbReference type="OrthoDB" id="6511940at2759"/>
<dbReference type="PANTHER" id="PTHR13491:SF0">
    <property type="entry name" value="ZINC FINGER CCHC DOMAIN-CONTAINING PROTEIN 10"/>
    <property type="match status" value="1"/>
</dbReference>
<feature type="region of interest" description="Disordered" evidence="1">
    <location>
        <begin position="657"/>
        <end position="676"/>
    </location>
</feature>
<feature type="region of interest" description="Disordered" evidence="1">
    <location>
        <begin position="704"/>
        <end position="745"/>
    </location>
</feature>
<feature type="region of interest" description="Disordered" evidence="1">
    <location>
        <begin position="435"/>
        <end position="472"/>
    </location>
</feature>
<feature type="compositionally biased region" description="Low complexity" evidence="1">
    <location>
        <begin position="82"/>
        <end position="109"/>
    </location>
</feature>
<dbReference type="InterPro" id="IPR039715">
    <property type="entry name" value="ZCCHC10"/>
</dbReference>
<feature type="compositionally biased region" description="Low complexity" evidence="1">
    <location>
        <begin position="895"/>
        <end position="924"/>
    </location>
</feature>
<organism evidence="2 3">
    <name type="scientific">Dermatophagoides pteronyssinus</name>
    <name type="common">European house dust mite</name>
    <dbReference type="NCBI Taxonomy" id="6956"/>
    <lineage>
        <taxon>Eukaryota</taxon>
        <taxon>Metazoa</taxon>
        <taxon>Ecdysozoa</taxon>
        <taxon>Arthropoda</taxon>
        <taxon>Chelicerata</taxon>
        <taxon>Arachnida</taxon>
        <taxon>Acari</taxon>
        <taxon>Acariformes</taxon>
        <taxon>Sarcoptiformes</taxon>
        <taxon>Astigmata</taxon>
        <taxon>Psoroptidia</taxon>
        <taxon>Analgoidea</taxon>
        <taxon>Pyroglyphidae</taxon>
        <taxon>Dermatophagoidinae</taxon>
        <taxon>Dermatophagoides</taxon>
    </lineage>
</organism>
<keyword evidence="2" id="KW-1185">Reference proteome</keyword>
<feature type="compositionally biased region" description="Low complexity" evidence="1">
    <location>
        <begin position="1382"/>
        <end position="1396"/>
    </location>
</feature>
<dbReference type="PANTHER" id="PTHR13491">
    <property type="entry name" value="ZCCHC10 PROTEIN"/>
    <property type="match status" value="1"/>
</dbReference>
<protein>
    <submittedName>
        <fullName evidence="3">GATA zinc finger domain-containing protein 14-like</fullName>
    </submittedName>
</protein>
<feature type="compositionally biased region" description="Low complexity" evidence="1">
    <location>
        <begin position="435"/>
        <end position="454"/>
    </location>
</feature>
<feature type="compositionally biased region" description="Low complexity" evidence="1">
    <location>
        <begin position="1340"/>
        <end position="1355"/>
    </location>
</feature>